<name>A0A1B0AUE0_9MUSC</name>
<dbReference type="EMBL" id="JXJN01003607">
    <property type="status" value="NOT_ANNOTATED_CDS"/>
    <property type="molecule type" value="Genomic_DNA"/>
</dbReference>
<feature type="transmembrane region" description="Helical" evidence="1">
    <location>
        <begin position="34"/>
        <end position="55"/>
    </location>
</feature>
<evidence type="ECO:0000313" key="3">
    <source>
        <dbReference type="Proteomes" id="UP000092460"/>
    </source>
</evidence>
<reference evidence="3" key="1">
    <citation type="submission" date="2015-01" db="EMBL/GenBank/DDBJ databases">
        <authorList>
            <person name="Aksoy S."/>
            <person name="Warren W."/>
            <person name="Wilson R.K."/>
        </authorList>
    </citation>
    <scope>NUCLEOTIDE SEQUENCE [LARGE SCALE GENOMIC DNA]</scope>
    <source>
        <strain evidence="3">IAEA</strain>
    </source>
</reference>
<evidence type="ECO:0000313" key="2">
    <source>
        <dbReference type="EnsemblMetazoa" id="GPPI009026-PA"/>
    </source>
</evidence>
<reference evidence="2" key="2">
    <citation type="submission" date="2020-05" db="UniProtKB">
        <authorList>
            <consortium name="EnsemblMetazoa"/>
        </authorList>
    </citation>
    <scope>IDENTIFICATION</scope>
    <source>
        <strain evidence="2">IAEA</strain>
    </source>
</reference>
<keyword evidence="1" id="KW-0812">Transmembrane</keyword>
<dbReference type="EnsemblMetazoa" id="GPPI009026-RA">
    <property type="protein sequence ID" value="GPPI009026-PA"/>
    <property type="gene ID" value="GPPI009026"/>
</dbReference>
<keyword evidence="1" id="KW-1133">Transmembrane helix</keyword>
<dbReference type="STRING" id="67801.A0A1B0AUE0"/>
<keyword evidence="1" id="KW-0472">Membrane</keyword>
<dbReference type="Proteomes" id="UP000092460">
    <property type="component" value="Unassembled WGS sequence"/>
</dbReference>
<accession>A0A1B0AUE0</accession>
<sequence>MVLRFWRNGIRLKKLFLATSSMFLWISKPNPMSITYTLILMFTIIITITGLSFFVGKFRFVRFDYLMYPCIALHVPANTTHLVLSLLLTHPFRHNVAFAELGELIHNICVSQKYATLCELLLHFPFDSKSKRI</sequence>
<dbReference type="VEuPathDB" id="VectorBase:GPPI009026"/>
<proteinExistence type="predicted"/>
<organism evidence="2 3">
    <name type="scientific">Glossina palpalis gambiensis</name>
    <dbReference type="NCBI Taxonomy" id="67801"/>
    <lineage>
        <taxon>Eukaryota</taxon>
        <taxon>Metazoa</taxon>
        <taxon>Ecdysozoa</taxon>
        <taxon>Arthropoda</taxon>
        <taxon>Hexapoda</taxon>
        <taxon>Insecta</taxon>
        <taxon>Pterygota</taxon>
        <taxon>Neoptera</taxon>
        <taxon>Endopterygota</taxon>
        <taxon>Diptera</taxon>
        <taxon>Brachycera</taxon>
        <taxon>Muscomorpha</taxon>
        <taxon>Hippoboscoidea</taxon>
        <taxon>Glossinidae</taxon>
        <taxon>Glossina</taxon>
    </lineage>
</organism>
<keyword evidence="3" id="KW-1185">Reference proteome</keyword>
<dbReference type="AlphaFoldDB" id="A0A1B0AUE0"/>
<protein>
    <submittedName>
        <fullName evidence="2">Uncharacterized protein</fullName>
    </submittedName>
</protein>
<evidence type="ECO:0000256" key="1">
    <source>
        <dbReference type="SAM" id="Phobius"/>
    </source>
</evidence>